<evidence type="ECO:0000313" key="8">
    <source>
        <dbReference type="EMBL" id="XDS46985.1"/>
    </source>
</evidence>
<dbReference type="KEGG" id="bfk:QN062_04195"/>
<keyword evidence="3 5" id="KW-0238">DNA-binding</keyword>
<dbReference type="EMBL" id="CP129683">
    <property type="protein sequence ID" value="XDS51379.1"/>
    <property type="molecule type" value="Genomic_DNA"/>
</dbReference>
<dbReference type="Pfam" id="PF00589">
    <property type="entry name" value="Phage_integrase"/>
    <property type="match status" value="1"/>
</dbReference>
<dbReference type="Pfam" id="PF14659">
    <property type="entry name" value="Phage_int_SAM_3"/>
    <property type="match status" value="1"/>
</dbReference>
<dbReference type="InterPro" id="IPR050090">
    <property type="entry name" value="Tyrosine_recombinase_XerCD"/>
</dbReference>
<proteinExistence type="inferred from homology"/>
<organism evidence="10">
    <name type="scientific">Bifidobacterium fermentum</name>
    <dbReference type="NCBI Taxonomy" id="3059035"/>
    <lineage>
        <taxon>Bacteria</taxon>
        <taxon>Bacillati</taxon>
        <taxon>Actinomycetota</taxon>
        <taxon>Actinomycetes</taxon>
        <taxon>Bifidobacteriales</taxon>
        <taxon>Bifidobacteriaceae</taxon>
        <taxon>Bifidobacterium</taxon>
    </lineage>
</organism>
<evidence type="ECO:0000256" key="5">
    <source>
        <dbReference type="PROSITE-ProRule" id="PRU01248"/>
    </source>
</evidence>
<keyword evidence="4" id="KW-0233">DNA recombination</keyword>
<dbReference type="InterPro" id="IPR004107">
    <property type="entry name" value="Integrase_SAM-like_N"/>
</dbReference>
<dbReference type="InterPro" id="IPR011010">
    <property type="entry name" value="DNA_brk_join_enz"/>
</dbReference>
<feature type="domain" description="Core-binding (CB)" evidence="7">
    <location>
        <begin position="75"/>
        <end position="153"/>
    </location>
</feature>
<dbReference type="PANTHER" id="PTHR30349">
    <property type="entry name" value="PHAGE INTEGRASE-RELATED"/>
    <property type="match status" value="1"/>
</dbReference>
<dbReference type="GO" id="GO:0006310">
    <property type="term" value="P:DNA recombination"/>
    <property type="evidence" value="ECO:0007669"/>
    <property type="project" value="UniProtKB-KW"/>
</dbReference>
<dbReference type="Gene3D" id="1.10.443.10">
    <property type="entry name" value="Intergrase catalytic core"/>
    <property type="match status" value="1"/>
</dbReference>
<dbReference type="InterPro" id="IPR013762">
    <property type="entry name" value="Integrase-like_cat_sf"/>
</dbReference>
<evidence type="ECO:0000256" key="3">
    <source>
        <dbReference type="ARBA" id="ARBA00023125"/>
    </source>
</evidence>
<dbReference type="EMBL" id="CP129675">
    <property type="protein sequence ID" value="XDS46985.1"/>
    <property type="molecule type" value="Genomic_DNA"/>
</dbReference>
<dbReference type="CDD" id="cd01189">
    <property type="entry name" value="INT_ICEBs1_C_like"/>
    <property type="match status" value="1"/>
</dbReference>
<dbReference type="GO" id="GO:0015074">
    <property type="term" value="P:DNA integration"/>
    <property type="evidence" value="ECO:0007669"/>
    <property type="project" value="UniProtKB-KW"/>
</dbReference>
<dbReference type="InterPro" id="IPR044068">
    <property type="entry name" value="CB"/>
</dbReference>
<evidence type="ECO:0000256" key="1">
    <source>
        <dbReference type="ARBA" id="ARBA00008857"/>
    </source>
</evidence>
<feature type="domain" description="Tyr recombinase" evidence="6">
    <location>
        <begin position="189"/>
        <end position="401"/>
    </location>
</feature>
<dbReference type="PROSITE" id="PS51898">
    <property type="entry name" value="TYR_RECOMBINASE"/>
    <property type="match status" value="1"/>
</dbReference>
<dbReference type="PANTHER" id="PTHR30349:SF64">
    <property type="entry name" value="PROPHAGE INTEGRASE INTD-RELATED"/>
    <property type="match status" value="1"/>
</dbReference>
<dbReference type="GO" id="GO:0003677">
    <property type="term" value="F:DNA binding"/>
    <property type="evidence" value="ECO:0007669"/>
    <property type="project" value="UniProtKB-UniRule"/>
</dbReference>
<reference evidence="10" key="1">
    <citation type="submission" date="2023-07" db="EMBL/GenBank/DDBJ databases">
        <title>Bifidobacterium aquikefiriaerophilum sp. nov. and Bifidobacterium eccum sp. nov., isolated from water kefir.</title>
        <authorList>
            <person name="Breselge S."/>
            <person name="Bellassi P."/>
            <person name="Barcenilla C."/>
            <person name="Alvarez-Ordonez A."/>
            <person name="Morelli L."/>
            <person name="Cotter P.D."/>
        </authorList>
    </citation>
    <scope>NUCLEOTIDE SEQUENCE</scope>
    <source>
        <strain evidence="10">WK012_4_13</strain>
        <strain evidence="9">WK013_4_14</strain>
        <strain evidence="8">WK048_4_13</strain>
    </source>
</reference>
<sequence length="412" mass="46096">MAKKKDHRRTKGSGSVSTDTRGYTVYRLELPPDPVTGKRRHKTFTAKDPIKARTKYLEAKRKYIATGVIESSHTPALKDWLTRWLEEFKRPNVKPRVWESYRSDCRNITNSIGAVRLADITTAHIRKLERDITSTRSSKTALNAYRRLSNALDDAVGEGLIENNVCARCDPPRVEANPTVILDVGQPIKLIEAASSASGEVKRKRGQNKWPDSPEDDAMWGLMWRLAFETGMRQGERFALTPADLVKVDDTPAIHVCHELQRYAKGAVIPSWLKAEPVAGGIWMVPPKSKKGERIVPVSKTLWNDLSAWASDHDLKSGDLIFTRKGQPLTNTVERRRWQRALESAGLPSVTIRSARHYFATQLAIAGASEDARKSIMGHVDINTTAGYTHWNVKALADITGKTAMTVEPVEK</sequence>
<dbReference type="EMBL" id="CP129682">
    <property type="protein sequence ID" value="XDS48310.1"/>
    <property type="molecule type" value="Genomic_DNA"/>
</dbReference>
<gene>
    <name evidence="10" type="ORF">QN062_04195</name>
    <name evidence="9" type="ORF">QN216_08210</name>
    <name evidence="8" type="ORF">QN217_02255</name>
</gene>
<evidence type="ECO:0000313" key="10">
    <source>
        <dbReference type="EMBL" id="XDS51379.1"/>
    </source>
</evidence>
<evidence type="ECO:0000259" key="7">
    <source>
        <dbReference type="PROSITE" id="PS51900"/>
    </source>
</evidence>
<dbReference type="PROSITE" id="PS51900">
    <property type="entry name" value="CB"/>
    <property type="match status" value="1"/>
</dbReference>
<dbReference type="SUPFAM" id="SSF56349">
    <property type="entry name" value="DNA breaking-rejoining enzymes"/>
    <property type="match status" value="1"/>
</dbReference>
<accession>A0AB39URX6</accession>
<name>A0AB39URX6_9BIFI</name>
<dbReference type="Gene3D" id="1.10.150.130">
    <property type="match status" value="1"/>
</dbReference>
<evidence type="ECO:0000256" key="2">
    <source>
        <dbReference type="ARBA" id="ARBA00022908"/>
    </source>
</evidence>
<dbReference type="InterPro" id="IPR002104">
    <property type="entry name" value="Integrase_catalytic"/>
</dbReference>
<protein>
    <submittedName>
        <fullName evidence="10">Tyrosine-type recombinase/integrase</fullName>
    </submittedName>
</protein>
<comment type="similarity">
    <text evidence="1">Belongs to the 'phage' integrase family.</text>
</comment>
<evidence type="ECO:0000259" key="6">
    <source>
        <dbReference type="PROSITE" id="PS51898"/>
    </source>
</evidence>
<keyword evidence="2" id="KW-0229">DNA integration</keyword>
<evidence type="ECO:0000313" key="9">
    <source>
        <dbReference type="EMBL" id="XDS48310.1"/>
    </source>
</evidence>
<dbReference type="AlphaFoldDB" id="A0AB39URX6"/>
<dbReference type="InterPro" id="IPR010998">
    <property type="entry name" value="Integrase_recombinase_N"/>
</dbReference>
<dbReference type="RefSeq" id="WP_369342342.1">
    <property type="nucleotide sequence ID" value="NZ_CP129675.1"/>
</dbReference>
<evidence type="ECO:0000256" key="4">
    <source>
        <dbReference type="ARBA" id="ARBA00023172"/>
    </source>
</evidence>